<feature type="region of interest" description="Disordered" evidence="1">
    <location>
        <begin position="119"/>
        <end position="140"/>
    </location>
</feature>
<accession>A0ABP9CHM5</accession>
<proteinExistence type="predicted"/>
<evidence type="ECO:0000256" key="1">
    <source>
        <dbReference type="SAM" id="MobiDB-lite"/>
    </source>
</evidence>
<dbReference type="EMBL" id="BAABKQ010000001">
    <property type="protein sequence ID" value="GAA4811380.1"/>
    <property type="molecule type" value="Genomic_DNA"/>
</dbReference>
<dbReference type="Pfam" id="PF04977">
    <property type="entry name" value="DivIC"/>
    <property type="match status" value="1"/>
</dbReference>
<organism evidence="2 3">
    <name type="scientific">Tomitella cavernea</name>
    <dbReference type="NCBI Taxonomy" id="1387982"/>
    <lineage>
        <taxon>Bacteria</taxon>
        <taxon>Bacillati</taxon>
        <taxon>Actinomycetota</taxon>
        <taxon>Actinomycetes</taxon>
        <taxon>Mycobacteriales</taxon>
        <taxon>Tomitella</taxon>
    </lineage>
</organism>
<evidence type="ECO:0000313" key="2">
    <source>
        <dbReference type="EMBL" id="GAA4811380.1"/>
    </source>
</evidence>
<comment type="caution">
    <text evidence="2">The sequence shown here is derived from an EMBL/GenBank/DDBJ whole genome shotgun (WGS) entry which is preliminary data.</text>
</comment>
<reference evidence="3" key="1">
    <citation type="journal article" date="2019" name="Int. J. Syst. Evol. Microbiol.">
        <title>The Global Catalogue of Microorganisms (GCM) 10K type strain sequencing project: providing services to taxonomists for standard genome sequencing and annotation.</title>
        <authorList>
            <consortium name="The Broad Institute Genomics Platform"/>
            <consortium name="The Broad Institute Genome Sequencing Center for Infectious Disease"/>
            <person name="Wu L."/>
            <person name="Ma J."/>
        </authorList>
    </citation>
    <scope>NUCLEOTIDE SEQUENCE [LARGE SCALE GENOMIC DNA]</scope>
    <source>
        <strain evidence="3">JCM 18542</strain>
    </source>
</reference>
<evidence type="ECO:0000313" key="3">
    <source>
        <dbReference type="Proteomes" id="UP001500839"/>
    </source>
</evidence>
<dbReference type="Proteomes" id="UP001500839">
    <property type="component" value="Unassembled WGS sequence"/>
</dbReference>
<protein>
    <recommendedName>
        <fullName evidence="4">Septum formation initiator family protein</fullName>
    </recommendedName>
</protein>
<keyword evidence="3" id="KW-1185">Reference proteome</keyword>
<sequence length="140" mass="15270">MSPRRVVVVIVMVCFLALALANPVRTYFTQRQDAAEAAAHHAELVAQIAELKKKEKLLEDPDYIRAQARDRLGFVEAGRTPYIVELPGDPVEAQVQHDKAEAANRPWYGSVWDSISHAAEDDADVPVPNVIPAPAPPPGG</sequence>
<evidence type="ECO:0008006" key="4">
    <source>
        <dbReference type="Google" id="ProtNLM"/>
    </source>
</evidence>
<dbReference type="InterPro" id="IPR007060">
    <property type="entry name" value="FtsL/DivIC"/>
</dbReference>
<gene>
    <name evidence="2" type="ORF">GCM10023353_14910</name>
</gene>
<name>A0ABP9CHM5_9ACTN</name>
<dbReference type="RefSeq" id="WP_345602207.1">
    <property type="nucleotide sequence ID" value="NZ_BAABKQ010000001.1"/>
</dbReference>
<feature type="compositionally biased region" description="Pro residues" evidence="1">
    <location>
        <begin position="129"/>
        <end position="140"/>
    </location>
</feature>